<name>A0A3E3IC35_9FIRM</name>
<comment type="caution">
    <text evidence="1">The sequence shown here is derived from an EMBL/GenBank/DDBJ whole genome shotgun (WGS) entry which is preliminary data.</text>
</comment>
<sequence length="131" mass="14300">MIRTLVLNDGTEIMMEDNSTIRNARVLSASKAEMVSTWDKFTNANLKKVETHIDGEFSGGYSELVLDDETSVVQADGKILTEYHLREKTELEILRERVAALEAGQGVQDGAIDDLGIVTSSLAEKVEGGQA</sequence>
<gene>
    <name evidence="1" type="ORF">DWY69_26620</name>
</gene>
<dbReference type="Proteomes" id="UP000261166">
    <property type="component" value="Unassembled WGS sequence"/>
</dbReference>
<dbReference type="RefSeq" id="WP_117531595.1">
    <property type="nucleotide sequence ID" value="NZ_JBKVAZ010000028.1"/>
</dbReference>
<evidence type="ECO:0000313" key="1">
    <source>
        <dbReference type="EMBL" id="RGE64612.1"/>
    </source>
</evidence>
<proteinExistence type="predicted"/>
<protein>
    <submittedName>
        <fullName evidence="1">Uncharacterized protein</fullName>
    </submittedName>
</protein>
<dbReference type="AlphaFoldDB" id="A0A3E3IC35"/>
<dbReference type="EMBL" id="QVLU01000038">
    <property type="protein sequence ID" value="RGE64612.1"/>
    <property type="molecule type" value="Genomic_DNA"/>
</dbReference>
<evidence type="ECO:0000313" key="2">
    <source>
        <dbReference type="Proteomes" id="UP000261166"/>
    </source>
</evidence>
<accession>A0A3E3IC35</accession>
<reference evidence="1 2" key="1">
    <citation type="submission" date="2018-08" db="EMBL/GenBank/DDBJ databases">
        <title>A genome reference for cultivated species of the human gut microbiota.</title>
        <authorList>
            <person name="Zou Y."/>
            <person name="Xue W."/>
            <person name="Luo G."/>
        </authorList>
    </citation>
    <scope>NUCLEOTIDE SEQUENCE [LARGE SCALE GENOMIC DNA]</scope>
    <source>
        <strain evidence="1 2">AF26-4BH</strain>
    </source>
</reference>
<dbReference type="OrthoDB" id="2053071at2"/>
<organism evidence="1 2">
    <name type="scientific">Eisenbergiella massiliensis</name>
    <dbReference type="NCBI Taxonomy" id="1720294"/>
    <lineage>
        <taxon>Bacteria</taxon>
        <taxon>Bacillati</taxon>
        <taxon>Bacillota</taxon>
        <taxon>Clostridia</taxon>
        <taxon>Lachnospirales</taxon>
        <taxon>Lachnospiraceae</taxon>
        <taxon>Eisenbergiella</taxon>
    </lineage>
</organism>